<sequence length="342" mass="38235">MGKQSTKRSQRVLLIPGPFQGHITPMLELGTTLHSKGFSITVAHTIFNSPNPSNHPDFVFLPLSDNLSGADISSRSLIALMKTINTNCQVPLRESLAQIMENPEPYDQVVCIIYDTIMPFAEAVANHLQLPSIILRTNSVSATIAYESLPRLQAAGYIPLQDYMLQDLVPGLQPLRFKDLPISKFGTLKESLEMIADISHIGTSSAIIWNSVDCLEPSALAQLKQHSQVPLFTIGPLHKMAPASSTSLIKEDTNCSAWLDKQAPDSVIYLELKDFPFNEAPSSIHFRSTFGNLPGIFKEEIKVKIEDDGVLQISKERNVEKEDKNEMWHRVERISKKFMRRV</sequence>
<comment type="caution">
    <text evidence="7">The sequence shown here is derived from an EMBL/GenBank/DDBJ whole genome shotgun (WGS) entry which is preliminary data.</text>
</comment>
<dbReference type="InterPro" id="IPR008978">
    <property type="entry name" value="HSP20-like_chaperone"/>
</dbReference>
<name>A0ABC8V4T7_9AQUA</name>
<keyword evidence="3" id="KW-0808">Transferase</keyword>
<dbReference type="FunFam" id="3.40.50.2000:FF:000120">
    <property type="entry name" value="UDP-glycosyltransferase 76C1"/>
    <property type="match status" value="1"/>
</dbReference>
<dbReference type="EMBL" id="CAUOFW020010191">
    <property type="protein sequence ID" value="CAK9187894.1"/>
    <property type="molecule type" value="Genomic_DNA"/>
</dbReference>
<dbReference type="AlphaFoldDB" id="A0ABC8V4T7"/>
<dbReference type="SUPFAM" id="SSF53756">
    <property type="entry name" value="UDP-Glycosyltransferase/glycogen phosphorylase"/>
    <property type="match status" value="1"/>
</dbReference>
<protein>
    <recommendedName>
        <fullName evidence="6">SHSP domain-containing protein</fullName>
    </recommendedName>
</protein>
<evidence type="ECO:0000256" key="5">
    <source>
        <dbReference type="RuleBase" id="RU003616"/>
    </source>
</evidence>
<evidence type="ECO:0000256" key="2">
    <source>
        <dbReference type="ARBA" id="ARBA00022676"/>
    </source>
</evidence>
<dbReference type="InterPro" id="IPR002068">
    <property type="entry name" value="A-crystallin/Hsp20_dom"/>
</dbReference>
<keyword evidence="2" id="KW-0328">Glycosyltransferase</keyword>
<evidence type="ECO:0000256" key="1">
    <source>
        <dbReference type="ARBA" id="ARBA00009995"/>
    </source>
</evidence>
<organism evidence="7 8">
    <name type="scientific">Ilex paraguariensis</name>
    <name type="common">yerba mate</name>
    <dbReference type="NCBI Taxonomy" id="185542"/>
    <lineage>
        <taxon>Eukaryota</taxon>
        <taxon>Viridiplantae</taxon>
        <taxon>Streptophyta</taxon>
        <taxon>Embryophyta</taxon>
        <taxon>Tracheophyta</taxon>
        <taxon>Spermatophyta</taxon>
        <taxon>Magnoliopsida</taxon>
        <taxon>eudicotyledons</taxon>
        <taxon>Gunneridae</taxon>
        <taxon>Pentapetalae</taxon>
        <taxon>asterids</taxon>
        <taxon>campanulids</taxon>
        <taxon>Aquifoliales</taxon>
        <taxon>Aquifoliaceae</taxon>
        <taxon>Ilex</taxon>
    </lineage>
</organism>
<dbReference type="PANTHER" id="PTHR11926:SF1494">
    <property type="entry name" value="FLAVONOL 3-O-GLUCOSYLTRANSFERASE UGT76E12-RELATED"/>
    <property type="match status" value="1"/>
</dbReference>
<comment type="similarity">
    <text evidence="1">Belongs to the UDP-glycosyltransferase family.</text>
</comment>
<accession>A0ABC8V4T7</accession>
<evidence type="ECO:0000256" key="3">
    <source>
        <dbReference type="ARBA" id="ARBA00022679"/>
    </source>
</evidence>
<proteinExistence type="inferred from homology"/>
<dbReference type="PROSITE" id="PS01031">
    <property type="entry name" value="SHSP"/>
    <property type="match status" value="1"/>
</dbReference>
<keyword evidence="8" id="KW-1185">Reference proteome</keyword>
<dbReference type="Pfam" id="PF00011">
    <property type="entry name" value="HSP20"/>
    <property type="match status" value="1"/>
</dbReference>
<dbReference type="CDD" id="cd03784">
    <property type="entry name" value="GT1_Gtf-like"/>
    <property type="match status" value="1"/>
</dbReference>
<dbReference type="InterPro" id="IPR002213">
    <property type="entry name" value="UDP_glucos_trans"/>
</dbReference>
<evidence type="ECO:0000313" key="8">
    <source>
        <dbReference type="Proteomes" id="UP001642360"/>
    </source>
</evidence>
<dbReference type="Gene3D" id="2.60.40.790">
    <property type="match status" value="1"/>
</dbReference>
<dbReference type="GO" id="GO:0016757">
    <property type="term" value="F:glycosyltransferase activity"/>
    <property type="evidence" value="ECO:0007669"/>
    <property type="project" value="UniProtKB-KW"/>
</dbReference>
<comment type="similarity">
    <text evidence="4 5">Belongs to the small heat shock protein (HSP20) family.</text>
</comment>
<evidence type="ECO:0000256" key="4">
    <source>
        <dbReference type="PROSITE-ProRule" id="PRU00285"/>
    </source>
</evidence>
<feature type="domain" description="SHSP" evidence="6">
    <location>
        <begin position="268"/>
        <end position="342"/>
    </location>
</feature>
<evidence type="ECO:0000313" key="7">
    <source>
        <dbReference type="EMBL" id="CAK9187894.1"/>
    </source>
</evidence>
<gene>
    <name evidence="7" type="ORF">ILEXP_LOCUS58509</name>
</gene>
<reference evidence="7 8" key="1">
    <citation type="submission" date="2024-02" db="EMBL/GenBank/DDBJ databases">
        <authorList>
            <person name="Vignale AGUSTIN F."/>
            <person name="Sosa J E."/>
            <person name="Modenutti C."/>
        </authorList>
    </citation>
    <scope>NUCLEOTIDE SEQUENCE [LARGE SCALE GENOMIC DNA]</scope>
</reference>
<dbReference type="Gene3D" id="3.40.50.2000">
    <property type="entry name" value="Glycogen Phosphorylase B"/>
    <property type="match status" value="1"/>
</dbReference>
<evidence type="ECO:0000259" key="6">
    <source>
        <dbReference type="PROSITE" id="PS01031"/>
    </source>
</evidence>
<dbReference type="SUPFAM" id="SSF49764">
    <property type="entry name" value="HSP20-like chaperones"/>
    <property type="match status" value="1"/>
</dbReference>
<dbReference type="Proteomes" id="UP001642360">
    <property type="component" value="Unassembled WGS sequence"/>
</dbReference>
<dbReference type="PANTHER" id="PTHR11926">
    <property type="entry name" value="GLUCOSYL/GLUCURONOSYL TRANSFERASES"/>
    <property type="match status" value="1"/>
</dbReference>